<comment type="caution">
    <text evidence="1">The sequence shown here is derived from an EMBL/GenBank/DDBJ whole genome shotgun (WGS) entry which is preliminary data.</text>
</comment>
<sequence>MDEAGLKSIAMLLRHRNEIDARIADIVGRPVVHGHLSDWIAAQIFDIELEPAANKTIDGRFRSGPLAGRTVNVKHYTRNEGLLDMTDSDELEYYLVMTGPRSAPVRSAGAHRPWTIDHVHLFDAFELTQALRAYMRRIGVATSVRAEHWHASEIYPKSANRTLPLTRDQLAALKGFSSAPGELLLGIPLRARRCL</sequence>
<dbReference type="EMBL" id="JBHRWO010000004">
    <property type="protein sequence ID" value="MFC3491709.1"/>
    <property type="molecule type" value="Genomic_DNA"/>
</dbReference>
<dbReference type="Proteomes" id="UP001595712">
    <property type="component" value="Unassembled WGS sequence"/>
</dbReference>
<evidence type="ECO:0000313" key="1">
    <source>
        <dbReference type="EMBL" id="MFC3491709.1"/>
    </source>
</evidence>
<organism evidence="1 2">
    <name type="scientific">Glycomyces rhizosphaerae</name>
    <dbReference type="NCBI Taxonomy" id="2054422"/>
    <lineage>
        <taxon>Bacteria</taxon>
        <taxon>Bacillati</taxon>
        <taxon>Actinomycetota</taxon>
        <taxon>Actinomycetes</taxon>
        <taxon>Glycomycetales</taxon>
        <taxon>Glycomycetaceae</taxon>
        <taxon>Glycomyces</taxon>
    </lineage>
</organism>
<keyword evidence="2" id="KW-1185">Reference proteome</keyword>
<reference evidence="2" key="1">
    <citation type="journal article" date="2019" name="Int. J. Syst. Evol. Microbiol.">
        <title>The Global Catalogue of Microorganisms (GCM) 10K type strain sequencing project: providing services to taxonomists for standard genome sequencing and annotation.</title>
        <authorList>
            <consortium name="The Broad Institute Genomics Platform"/>
            <consortium name="The Broad Institute Genome Sequencing Center for Infectious Disease"/>
            <person name="Wu L."/>
            <person name="Ma J."/>
        </authorList>
    </citation>
    <scope>NUCLEOTIDE SEQUENCE [LARGE SCALE GENOMIC DNA]</scope>
    <source>
        <strain evidence="2">CGMCC 4.7396</strain>
    </source>
</reference>
<name>A0ABV7PT37_9ACTN</name>
<evidence type="ECO:0000313" key="2">
    <source>
        <dbReference type="Proteomes" id="UP001595712"/>
    </source>
</evidence>
<proteinExistence type="predicted"/>
<dbReference type="RefSeq" id="WP_387970960.1">
    <property type="nucleotide sequence ID" value="NZ_JBHRWO010000004.1"/>
</dbReference>
<gene>
    <name evidence="1" type="ORF">ACFO8M_04305</name>
</gene>
<accession>A0ABV7PT37</accession>
<protein>
    <submittedName>
        <fullName evidence="1">Uncharacterized protein</fullName>
    </submittedName>
</protein>